<dbReference type="Gene3D" id="2.60.120.560">
    <property type="entry name" value="Exo-inulinase, domain 1"/>
    <property type="match status" value="1"/>
</dbReference>
<accession>A0A809RDN2</accession>
<reference evidence="2" key="1">
    <citation type="journal article" name="DNA Res.">
        <title>The physiological potential of anammox bacteria as revealed by their core genome structure.</title>
        <authorList>
            <person name="Okubo T."/>
            <person name="Toyoda A."/>
            <person name="Fukuhara K."/>
            <person name="Uchiyama I."/>
            <person name="Harigaya Y."/>
            <person name="Kuroiwa M."/>
            <person name="Suzuki T."/>
            <person name="Murakami Y."/>
            <person name="Suwa Y."/>
            <person name="Takami H."/>
        </authorList>
    </citation>
    <scope>NUCLEOTIDE SEQUENCE</scope>
    <source>
        <strain evidence="2">317325-2</strain>
    </source>
</reference>
<sequence>MIALCTATCLIAWTQIDTKPGVLPLFDGKSLKGWTQDVPENDGKPEALSPFVVREGMLVSLGKPMGHLISGAEFENYRLLVEWRWPKGAGNSGVIVHVSQPRFLRGFLPKGIEAQLMSGNAGDFHLFGEELFRAEAPAEKAGKNLTDDSEKPLGEWNQMVVECLDDAIKVWVNGTLVNHGVKSSVRKGKIALQSEGAEIEFRKVELTRLRPSSP</sequence>
<organism evidence="2 3">
    <name type="scientific">Candidatus Nitrosymbiomonas proteolyticus</name>
    <dbReference type="NCBI Taxonomy" id="2608984"/>
    <lineage>
        <taxon>Bacteria</taxon>
        <taxon>Bacillati</taxon>
        <taxon>Armatimonadota</taxon>
        <taxon>Armatimonadota incertae sedis</taxon>
        <taxon>Candidatus Nitrosymbiomonas</taxon>
    </lineage>
</organism>
<feature type="domain" description="3-keto-alpha-glucoside-1,2-lyase/3-keto-2-hydroxy-glucal hydratase" evidence="1">
    <location>
        <begin position="24"/>
        <end position="206"/>
    </location>
</feature>
<dbReference type="GO" id="GO:0016787">
    <property type="term" value="F:hydrolase activity"/>
    <property type="evidence" value="ECO:0007669"/>
    <property type="project" value="InterPro"/>
</dbReference>
<dbReference type="KEGG" id="npy:NPRO_23430"/>
<gene>
    <name evidence="2" type="ORF">NPRO_23430</name>
</gene>
<evidence type="ECO:0000259" key="1">
    <source>
        <dbReference type="Pfam" id="PF06439"/>
    </source>
</evidence>
<proteinExistence type="predicted"/>
<protein>
    <recommendedName>
        <fullName evidence="1">3-keto-alpha-glucoside-1,2-lyase/3-keto-2-hydroxy-glucal hydratase domain-containing protein</fullName>
    </recommendedName>
</protein>
<dbReference type="InterPro" id="IPR010496">
    <property type="entry name" value="AL/BT2_dom"/>
</dbReference>
<dbReference type="EMBL" id="AP021858">
    <property type="protein sequence ID" value="BBO24748.1"/>
    <property type="molecule type" value="Genomic_DNA"/>
</dbReference>
<dbReference type="Proteomes" id="UP000662873">
    <property type="component" value="Chromosome"/>
</dbReference>
<name>A0A809RDN2_9BACT</name>
<dbReference type="Pfam" id="PF06439">
    <property type="entry name" value="3keto-disac_hyd"/>
    <property type="match status" value="1"/>
</dbReference>
<evidence type="ECO:0000313" key="2">
    <source>
        <dbReference type="EMBL" id="BBO24748.1"/>
    </source>
</evidence>
<evidence type="ECO:0000313" key="3">
    <source>
        <dbReference type="Proteomes" id="UP000662873"/>
    </source>
</evidence>
<dbReference type="AlphaFoldDB" id="A0A809RDN2"/>